<dbReference type="EMBL" id="CP136896">
    <property type="protein sequence ID" value="WOL13304.1"/>
    <property type="molecule type" value="Genomic_DNA"/>
</dbReference>
<keyword evidence="3" id="KW-1185">Reference proteome</keyword>
<evidence type="ECO:0000259" key="1">
    <source>
        <dbReference type="Pfam" id="PF22600"/>
    </source>
</evidence>
<organism evidence="2 3">
    <name type="scientific">Canna indica</name>
    <name type="common">Indian-shot</name>
    <dbReference type="NCBI Taxonomy" id="4628"/>
    <lineage>
        <taxon>Eukaryota</taxon>
        <taxon>Viridiplantae</taxon>
        <taxon>Streptophyta</taxon>
        <taxon>Embryophyta</taxon>
        <taxon>Tracheophyta</taxon>
        <taxon>Spermatophyta</taxon>
        <taxon>Magnoliopsida</taxon>
        <taxon>Liliopsida</taxon>
        <taxon>Zingiberales</taxon>
        <taxon>Cannaceae</taxon>
        <taxon>Canna</taxon>
    </lineage>
</organism>
<dbReference type="Gene3D" id="3.30.460.10">
    <property type="entry name" value="Beta Polymerase, domain 2"/>
    <property type="match status" value="1"/>
</dbReference>
<dbReference type="PANTHER" id="PTHR12271:SF134">
    <property type="entry name" value="NUCLEOTIDYLTRANSFERASE FAMILY PROTEIN"/>
    <property type="match status" value="1"/>
</dbReference>
<dbReference type="Proteomes" id="UP001327560">
    <property type="component" value="Chromosome 7"/>
</dbReference>
<dbReference type="SUPFAM" id="SSF81631">
    <property type="entry name" value="PAP/OAS1 substrate-binding domain"/>
    <property type="match status" value="1"/>
</dbReference>
<reference evidence="2 3" key="1">
    <citation type="submission" date="2023-10" db="EMBL/GenBank/DDBJ databases">
        <title>Chromosome-scale genome assembly provides insights into flower coloration mechanisms of Canna indica.</title>
        <authorList>
            <person name="Li C."/>
        </authorList>
    </citation>
    <scope>NUCLEOTIDE SEQUENCE [LARGE SCALE GENOMIC DNA]</scope>
    <source>
        <tissue evidence="2">Flower</tissue>
    </source>
</reference>
<dbReference type="Gene3D" id="1.10.1410.10">
    <property type="match status" value="1"/>
</dbReference>
<dbReference type="SUPFAM" id="SSF81301">
    <property type="entry name" value="Nucleotidyltransferase"/>
    <property type="match status" value="1"/>
</dbReference>
<feature type="domain" description="Poly(A) RNA polymerase mitochondrial-like central palm" evidence="1">
    <location>
        <begin position="51"/>
        <end position="189"/>
    </location>
</feature>
<dbReference type="GO" id="GO:0016779">
    <property type="term" value="F:nucleotidyltransferase activity"/>
    <property type="evidence" value="ECO:0007669"/>
    <property type="project" value="TreeGrafter"/>
</dbReference>
<gene>
    <name evidence="2" type="ORF">Cni_G22074</name>
</gene>
<dbReference type="PANTHER" id="PTHR12271">
    <property type="entry name" value="POLY A POLYMERASE CID PAP -RELATED"/>
    <property type="match status" value="1"/>
</dbReference>
<evidence type="ECO:0000313" key="3">
    <source>
        <dbReference type="Proteomes" id="UP001327560"/>
    </source>
</evidence>
<sequence>MDSAVEGKDTELCNMKLESADLLKRAADLELKGSKKVCFDPKVLSALEPLLLDVHSTIQPKPIHYEQRRRLVQVFNTMARDTFGIRNGFPLVEPFGSFTMDLFTSSSDLDLSINFTNDTIVFPRDKKISNLRKLAKVLFAHQRKGYVTGVLPILRARVPILKVIDCETEIECDISVENKDGISRSMFFSAVSSIDERFRILSFLMKVWAKAHNINSSKDHTMNSLSIISLVAFHLQTRNPPILPPFCALLKDGTDISSITSNVTGFKHYGKRNQESIAELFLALLSKLSSVENLWQDGLCASIYEGSWIYKSWQSGIGNMNVEDFLDSSENFARSVGKEEMQTIYECIQGSLSNLSSFAVAQIEASKLKELLFGSIELKAPNDNRASNKLIRGKKRSPSLDSSAPVIPNSKRPEYMYNNKRKVDCFGTPDCQPTKRAKHDHRRKVDHDLHNTPNIFPNLVAPQVGNVLYSPIIFVPPQPIHGPYYRPQHPDFRFQSGYMSHGQQHPFYSQPHYEYPMVFPSQSDPYSARYNQQNHIFPGSWAHTRRNI</sequence>
<name>A0AAQ3QJ95_9LILI</name>
<proteinExistence type="predicted"/>
<dbReference type="GO" id="GO:0031123">
    <property type="term" value="P:RNA 3'-end processing"/>
    <property type="evidence" value="ECO:0007669"/>
    <property type="project" value="TreeGrafter"/>
</dbReference>
<dbReference type="AlphaFoldDB" id="A0AAQ3QJ95"/>
<dbReference type="Pfam" id="PF22600">
    <property type="entry name" value="MTPAP-like_central"/>
    <property type="match status" value="1"/>
</dbReference>
<dbReference type="InterPro" id="IPR043519">
    <property type="entry name" value="NT_sf"/>
</dbReference>
<dbReference type="CDD" id="cd05402">
    <property type="entry name" value="NT_PAP_TUTase"/>
    <property type="match status" value="1"/>
</dbReference>
<protein>
    <submittedName>
        <fullName evidence="2">Protein HESO1 isoform X1</fullName>
    </submittedName>
</protein>
<evidence type="ECO:0000313" key="2">
    <source>
        <dbReference type="EMBL" id="WOL13304.1"/>
    </source>
</evidence>
<accession>A0AAQ3QJ95</accession>
<dbReference type="InterPro" id="IPR054708">
    <property type="entry name" value="MTPAP-like_central"/>
</dbReference>